<dbReference type="AlphaFoldDB" id="A0A1G9DLV5"/>
<dbReference type="Proteomes" id="UP000198662">
    <property type="component" value="Unassembled WGS sequence"/>
</dbReference>
<gene>
    <name evidence="3" type="ORF">SAMN05216298_0972</name>
</gene>
<reference evidence="4" key="1">
    <citation type="submission" date="2016-10" db="EMBL/GenBank/DDBJ databases">
        <authorList>
            <person name="Varghese N."/>
            <person name="Submissions S."/>
        </authorList>
    </citation>
    <scope>NUCLEOTIDE SEQUENCE [LARGE SCALE GENOMIC DNA]</scope>
    <source>
        <strain evidence="4">CGMCC 4.3147</strain>
    </source>
</reference>
<sequence length="214" mass="22948">MTSMNTQSAMPPGTGLAPPPATGMPYDPDVDVVRRDEAAELEHRHEWAEHDAGADEPEHTATTDELKREAAQAREHINDAVLELRDRLGLSPDAATAHGPFAPVRRHPYTVVVAAAGAAATAVVTVAITRGHRRAEKRTARDNARIAASSAGTALKHGGEALRLAAGDALKGTSRGRKSARKQLDRAAAAVGTAAERLRPHTKRRSKFRRLLHR</sequence>
<organism evidence="3 4">
    <name type="scientific">Glycomyces sambucus</name>
    <dbReference type="NCBI Taxonomy" id="380244"/>
    <lineage>
        <taxon>Bacteria</taxon>
        <taxon>Bacillati</taxon>
        <taxon>Actinomycetota</taxon>
        <taxon>Actinomycetes</taxon>
        <taxon>Glycomycetales</taxon>
        <taxon>Glycomycetaceae</taxon>
        <taxon>Glycomyces</taxon>
    </lineage>
</organism>
<evidence type="ECO:0008006" key="5">
    <source>
        <dbReference type="Google" id="ProtNLM"/>
    </source>
</evidence>
<keyword evidence="2" id="KW-0812">Transmembrane</keyword>
<feature type="transmembrane region" description="Helical" evidence="2">
    <location>
        <begin position="109"/>
        <end position="128"/>
    </location>
</feature>
<dbReference type="STRING" id="380244.SAMN05216298_0972"/>
<evidence type="ECO:0000313" key="3">
    <source>
        <dbReference type="EMBL" id="SDK64822.1"/>
    </source>
</evidence>
<dbReference type="EMBL" id="FNGF01000001">
    <property type="protein sequence ID" value="SDK64822.1"/>
    <property type="molecule type" value="Genomic_DNA"/>
</dbReference>
<feature type="region of interest" description="Disordered" evidence="1">
    <location>
        <begin position="1"/>
        <end position="69"/>
    </location>
</feature>
<evidence type="ECO:0000313" key="4">
    <source>
        <dbReference type="Proteomes" id="UP000198662"/>
    </source>
</evidence>
<protein>
    <recommendedName>
        <fullName evidence="5">DUF3618 domain-containing protein</fullName>
    </recommendedName>
</protein>
<proteinExistence type="predicted"/>
<evidence type="ECO:0000256" key="1">
    <source>
        <dbReference type="SAM" id="MobiDB-lite"/>
    </source>
</evidence>
<evidence type="ECO:0000256" key="2">
    <source>
        <dbReference type="SAM" id="Phobius"/>
    </source>
</evidence>
<keyword evidence="2" id="KW-1133">Transmembrane helix</keyword>
<keyword evidence="2" id="KW-0472">Membrane</keyword>
<accession>A0A1G9DLV5</accession>
<keyword evidence="4" id="KW-1185">Reference proteome</keyword>
<name>A0A1G9DLV5_9ACTN</name>
<feature type="compositionally biased region" description="Basic and acidic residues" evidence="1">
    <location>
        <begin position="31"/>
        <end position="69"/>
    </location>
</feature>